<comment type="similarity">
    <text evidence="1">Belongs to the UPF0597 family.</text>
</comment>
<dbReference type="PIRSF" id="PIRSF006054">
    <property type="entry name" value="UCP006054"/>
    <property type="match status" value="1"/>
</dbReference>
<evidence type="ECO:0000313" key="3">
    <source>
        <dbReference type="EMBL" id="QFI53406.1"/>
    </source>
</evidence>
<dbReference type="PANTHER" id="PTHR30501">
    <property type="entry name" value="UPF0597 PROTEIN YHAM"/>
    <property type="match status" value="1"/>
</dbReference>
<dbReference type="InterPro" id="IPR005130">
    <property type="entry name" value="Ser_deHydtase-like_asu"/>
</dbReference>
<evidence type="ECO:0000256" key="1">
    <source>
        <dbReference type="HAMAP-Rule" id="MF_01845"/>
    </source>
</evidence>
<dbReference type="PANTHER" id="PTHR30501:SF2">
    <property type="entry name" value="UPF0597 PROTEIN YHAM"/>
    <property type="match status" value="1"/>
</dbReference>
<dbReference type="EMBL" id="CP040449">
    <property type="protein sequence ID" value="QFI53406.1"/>
    <property type="molecule type" value="Genomic_DNA"/>
</dbReference>
<keyword evidence="4" id="KW-1185">Reference proteome</keyword>
<dbReference type="InterPro" id="IPR021144">
    <property type="entry name" value="UPF0597"/>
</dbReference>
<name>A0A5J6WQP4_9GAMM</name>
<gene>
    <name evidence="3" type="ORF">FE240_00930</name>
</gene>
<dbReference type="KEGG" id="asim:FE240_00930"/>
<feature type="domain" description="Serine dehydratase-like alpha subunit" evidence="2">
    <location>
        <begin position="87"/>
        <end position="418"/>
    </location>
</feature>
<dbReference type="AlphaFoldDB" id="A0A5J6WQP4"/>
<organism evidence="3 4">
    <name type="scientific">Aeromonas simiae</name>
    <dbReference type="NCBI Taxonomy" id="218936"/>
    <lineage>
        <taxon>Bacteria</taxon>
        <taxon>Pseudomonadati</taxon>
        <taxon>Pseudomonadota</taxon>
        <taxon>Gammaproteobacteria</taxon>
        <taxon>Aeromonadales</taxon>
        <taxon>Aeromonadaceae</taxon>
        <taxon>Aeromonas</taxon>
    </lineage>
</organism>
<dbReference type="Proteomes" id="UP000594034">
    <property type="component" value="Chromosome"/>
</dbReference>
<reference evidence="3 4" key="1">
    <citation type="submission" date="2019-05" db="EMBL/GenBank/DDBJ databases">
        <title>OXA-830, a novel chromosomally encoded expanded-spectrum class D beta-lactamase in Aeromonas simiae.</title>
        <authorList>
            <person name="Zhou W."/>
            <person name="Chen Q."/>
        </authorList>
    </citation>
    <scope>NUCLEOTIDE SEQUENCE [LARGE SCALE GENOMIC DNA]</scope>
    <source>
        <strain evidence="3 4">A6</strain>
    </source>
</reference>
<proteinExistence type="inferred from homology"/>
<evidence type="ECO:0000313" key="4">
    <source>
        <dbReference type="Proteomes" id="UP000594034"/>
    </source>
</evidence>
<dbReference type="GO" id="GO:0019450">
    <property type="term" value="P:L-cysteine catabolic process to pyruvate"/>
    <property type="evidence" value="ECO:0007669"/>
    <property type="project" value="TreeGrafter"/>
</dbReference>
<dbReference type="GO" id="GO:0080146">
    <property type="term" value="F:L-cysteine desulfhydrase activity"/>
    <property type="evidence" value="ECO:0007669"/>
    <property type="project" value="TreeGrafter"/>
</dbReference>
<dbReference type="RefSeq" id="WP_193003025.1">
    <property type="nucleotide sequence ID" value="NZ_CP040449.1"/>
</dbReference>
<evidence type="ECO:0000259" key="2">
    <source>
        <dbReference type="Pfam" id="PF03313"/>
    </source>
</evidence>
<dbReference type="Pfam" id="PF03313">
    <property type="entry name" value="SDH_alpha"/>
    <property type="match status" value="1"/>
</dbReference>
<protein>
    <recommendedName>
        <fullName evidence="1">UPF0597 protein FE240_00930</fullName>
    </recommendedName>
</protein>
<accession>A0A5J6WQP4</accession>
<dbReference type="HAMAP" id="MF_01845">
    <property type="entry name" value="UPF0597"/>
    <property type="match status" value="1"/>
</dbReference>
<sequence length="430" mass="45368">MMQQWSDFIALLRREVVPALGCTEPMSVALAAANCRQLLGEEPQRMSVWVSGNLFKNGMGVGVPGTGMIGLPVAAAVGAVGGNPQGGLEVLKSLTPEQIAHAKTLLPSISVDVKAVPDVLYAEVLAEAHGHTARVIICTDHTRITLMERDGEVLLQQDSAPGVQVQPAQSHQPAMTLRQIVEFALAVPHAEIAFILEAAHLNQALADEGLQGYGLRIGQILTEQVERKLLSDDLMTLAMRLASAASDARMDGAMLPAMSNSGSGNQGIAATMPVVAAARFLKADDEQLTRALVMSHLIAIYIKTYQNKLSALCAASTAAMGAGAAITWLLGGQYEQISHCINNMIGDVSGIICDGAGSACSMKVSTSTSAAVKSSLLAINNLRVTQSEGIVEEDVDKTIANLGRLSREGMLDTDIEIINIMRTKQKGHTS</sequence>